<feature type="region of interest" description="Disordered" evidence="2">
    <location>
        <begin position="1"/>
        <end position="260"/>
    </location>
</feature>
<feature type="compositionally biased region" description="Low complexity" evidence="2">
    <location>
        <begin position="31"/>
        <end position="61"/>
    </location>
</feature>
<feature type="region of interest" description="Disordered" evidence="2">
    <location>
        <begin position="333"/>
        <end position="406"/>
    </location>
</feature>
<keyword evidence="3" id="KW-0396">Initiation factor</keyword>
<dbReference type="RefSeq" id="WP_331300757.1">
    <property type="nucleotide sequence ID" value="NZ_MLCA01000001.1"/>
</dbReference>
<keyword evidence="4" id="KW-1185">Reference proteome</keyword>
<reference evidence="3 4" key="1">
    <citation type="journal article" date="2012" name="Genet. Mol. Biol.">
        <title>Analysis of 16S rRNA and mxaF genes revealing insights into Methylobacterium niche-specific plant association.</title>
        <authorList>
            <person name="Dourado M.N."/>
            <person name="Andreote F.D."/>
            <person name="Dini-Andreote F."/>
            <person name="Conti R."/>
            <person name="Araujo J.M."/>
            <person name="Araujo W.L."/>
        </authorList>
    </citation>
    <scope>NUCLEOTIDE SEQUENCE [LARGE SCALE GENOMIC DNA]</scope>
    <source>
        <strain evidence="3 4">TC3-10</strain>
    </source>
</reference>
<organism evidence="3 4">
    <name type="scientific">Methylobacterium oryzae</name>
    <dbReference type="NCBI Taxonomy" id="334852"/>
    <lineage>
        <taxon>Bacteria</taxon>
        <taxon>Pseudomonadati</taxon>
        <taxon>Pseudomonadota</taxon>
        <taxon>Alphaproteobacteria</taxon>
        <taxon>Hyphomicrobiales</taxon>
        <taxon>Methylobacteriaceae</taxon>
        <taxon>Methylobacterium</taxon>
    </lineage>
</organism>
<dbReference type="EMBL" id="MLCA01000001">
    <property type="protein sequence ID" value="MEE7489505.1"/>
    <property type="molecule type" value="Genomic_DNA"/>
</dbReference>
<proteinExistence type="predicted"/>
<gene>
    <name evidence="3" type="ORF">MOTC310_03070</name>
</gene>
<dbReference type="GO" id="GO:0003743">
    <property type="term" value="F:translation initiation factor activity"/>
    <property type="evidence" value="ECO:0007669"/>
    <property type="project" value="UniProtKB-KW"/>
</dbReference>
<keyword evidence="1" id="KW-0175">Coiled coil</keyword>
<feature type="compositionally biased region" description="Low complexity" evidence="2">
    <location>
        <begin position="240"/>
        <end position="260"/>
    </location>
</feature>
<feature type="compositionally biased region" description="Basic and acidic residues" evidence="2">
    <location>
        <begin position="211"/>
        <end position="236"/>
    </location>
</feature>
<protein>
    <submittedName>
        <fullName evidence="3">Translation initiation factor 2</fullName>
    </submittedName>
</protein>
<keyword evidence="3" id="KW-0648">Protein biosynthesis</keyword>
<feature type="compositionally biased region" description="Low complexity" evidence="2">
    <location>
        <begin position="333"/>
        <end position="360"/>
    </location>
</feature>
<evidence type="ECO:0000313" key="3">
    <source>
        <dbReference type="EMBL" id="MEE7489505.1"/>
    </source>
</evidence>
<feature type="compositionally biased region" description="Low complexity" evidence="2">
    <location>
        <begin position="125"/>
        <end position="165"/>
    </location>
</feature>
<dbReference type="Proteomes" id="UP001355206">
    <property type="component" value="Unassembled WGS sequence"/>
</dbReference>
<sequence>MTPPPSDADKPGPGGRKPDAAPGKPGQPNPSGGASRPAATSASTASTSATSASTSASTSSTAGGGAKGPQGSAPGTPPKPATDPVVTAKPGTIDPKADSLKPSTGPAAQTAGAKIDPVKPDPLKAGAAASSASDARAGSSASTASTTASGASGAAIDPKAAQPGTGPQGGPRPGGPASGAAGPAAASAVTAGPIIDLKAKRIPDPPAAGRESAKDAAKDASKDSSKDASRDGKESPKGPIPAAAAVDPARSAAAPSGRARARFGSLAAAGLLGGVIGAGLLFGAEKAGIGPDPRLNALDQRLSSQLASLDKRLDGLAPRDAVTALDKRVAAAEASAKQALEKTGAAPAAAPDGQSAGQAATVPPDLVARLDSLDQRVAALQEEPGQEPGRDQSADSKLGVVQDNGKQISDLETRLKALEDGGANKGAAEEAARKVAALQSEVEQKTKANAEADAALGQRLDSLQQAVDARVKAATEAVQAATQASRTAAEAGQAQAAEAAKAVDRRLQEQADQIAALDKSVAQRAEASTVQAALRVVVADRVAAALESGTAYAEPLATLRKLDPGTEAQAKALAPFADGGAPSAGDLADTFRPIAERIAAKRQAQRARSAAETGDFRTKLLSMADGLVQIRKADAPAPEAADDPESKVQAALDRGDLSAASAAFAALPAEARDQAGDFGAKLKARAEAEQAVRALLDGAFKALPVGAAQPPQAAPGR</sequence>
<accession>A0ABU7TI49</accession>
<name>A0ABU7TI49_9HYPH</name>
<evidence type="ECO:0000313" key="4">
    <source>
        <dbReference type="Proteomes" id="UP001355206"/>
    </source>
</evidence>
<evidence type="ECO:0000256" key="1">
    <source>
        <dbReference type="SAM" id="Coils"/>
    </source>
</evidence>
<feature type="compositionally biased region" description="Low complexity" evidence="2">
    <location>
        <begin position="178"/>
        <end position="193"/>
    </location>
</feature>
<comment type="caution">
    <text evidence="3">The sequence shown here is derived from an EMBL/GenBank/DDBJ whole genome shotgun (WGS) entry which is preliminary data.</text>
</comment>
<evidence type="ECO:0000256" key="2">
    <source>
        <dbReference type="SAM" id="MobiDB-lite"/>
    </source>
</evidence>
<feature type="coiled-coil region" evidence="1">
    <location>
        <begin position="428"/>
        <end position="455"/>
    </location>
</feature>